<feature type="compositionally biased region" description="Low complexity" evidence="6">
    <location>
        <begin position="68"/>
        <end position="81"/>
    </location>
</feature>
<dbReference type="Pfam" id="PF04082">
    <property type="entry name" value="Fungal_trans"/>
    <property type="match status" value="1"/>
</dbReference>
<dbReference type="InterPro" id="IPR050815">
    <property type="entry name" value="TF_fung"/>
</dbReference>
<evidence type="ECO:0000313" key="8">
    <source>
        <dbReference type="EMBL" id="EPE35619.1"/>
    </source>
</evidence>
<dbReference type="OMA" id="AANYAWY"/>
<dbReference type="RefSeq" id="XP_008077698.1">
    <property type="nucleotide sequence ID" value="XM_008079507.1"/>
</dbReference>
<dbReference type="Proteomes" id="UP000016922">
    <property type="component" value="Unassembled WGS sequence"/>
</dbReference>
<sequence>MTESSNPSRSESRIIQTLSCNTCKTRKRKCNKQRPKCSLCSSKNLTCEYPDSTSSPRQRHARSQSHVPSYPSPITTSTTTPEQLVSRTNVSLPLNSIFLPSPQDVVPEPVPLHAPLVATNFPAVLYLDSKLAQQFQIEIPQPTTFVSPEISRLLGPRSRWETIAANFFKDTHLWMPIVSKKRFYEHLAGVSCDNQLRSDYALIILCMNLMLWVPGASDPRSSAYLAAKHLYLDLELHGVVSIQVLQANVLLTTFEYGHAIFPSAKISLEACVAYGKLLAINWEAERVKKPFDWVDVEEQNRLWWSIVLLDRVLSIGYTRRPFLTAEALGDVNLPSDDHAWDQGIKPFMPQKKVGDPLSLPDQGIGRFALAAETVRILGQVHSHITAETFGDRLHSEEALLLDSTLRALENIVESEGAQHNSSVMNQATMCSISISMLHEAHASRNTEMSPYFKDNHRVHEANVILAEARKHMTDLPRVKPVHACIKETSPFISLPLYHYARANLRLYQEGGSQETWDRWVANKQTLRDFDARWKAAGELLNLHPKMVGSLRELGAYLRILEAREMSSTQD</sequence>
<keyword evidence="3" id="KW-0805">Transcription regulation</keyword>
<proteinExistence type="predicted"/>
<dbReference type="eggNOG" id="ENOG502SID0">
    <property type="taxonomic scope" value="Eukaryota"/>
</dbReference>
<dbReference type="CDD" id="cd12148">
    <property type="entry name" value="fungal_TF_MHR"/>
    <property type="match status" value="1"/>
</dbReference>
<organism evidence="8 9">
    <name type="scientific">Glarea lozoyensis (strain ATCC 20868 / MF5171)</name>
    <dbReference type="NCBI Taxonomy" id="1116229"/>
    <lineage>
        <taxon>Eukaryota</taxon>
        <taxon>Fungi</taxon>
        <taxon>Dikarya</taxon>
        <taxon>Ascomycota</taxon>
        <taxon>Pezizomycotina</taxon>
        <taxon>Leotiomycetes</taxon>
        <taxon>Helotiales</taxon>
        <taxon>Helotiaceae</taxon>
        <taxon>Glarea</taxon>
    </lineage>
</organism>
<dbReference type="EMBL" id="KE145354">
    <property type="protein sequence ID" value="EPE35619.1"/>
    <property type="molecule type" value="Genomic_DNA"/>
</dbReference>
<dbReference type="STRING" id="1116229.S3DES9"/>
<keyword evidence="5" id="KW-0539">Nucleus</keyword>
<dbReference type="KEGG" id="glz:GLAREA_11319"/>
<dbReference type="PROSITE" id="PS00463">
    <property type="entry name" value="ZN2_CY6_FUNGAL_1"/>
    <property type="match status" value="1"/>
</dbReference>
<dbReference type="GO" id="GO:0005634">
    <property type="term" value="C:nucleus"/>
    <property type="evidence" value="ECO:0007669"/>
    <property type="project" value="UniProtKB-SubCell"/>
</dbReference>
<dbReference type="GO" id="GO:0003677">
    <property type="term" value="F:DNA binding"/>
    <property type="evidence" value="ECO:0007669"/>
    <property type="project" value="UniProtKB-KW"/>
</dbReference>
<evidence type="ECO:0000256" key="4">
    <source>
        <dbReference type="ARBA" id="ARBA00023163"/>
    </source>
</evidence>
<dbReference type="GO" id="GO:0008270">
    <property type="term" value="F:zinc ion binding"/>
    <property type="evidence" value="ECO:0007669"/>
    <property type="project" value="InterPro"/>
</dbReference>
<keyword evidence="2" id="KW-0479">Metal-binding</keyword>
<dbReference type="PANTHER" id="PTHR47338:SF20">
    <property type="entry name" value="ZN(II)2CYS6 TRANSCRIPTION FACTOR (EUROFUNG)"/>
    <property type="match status" value="1"/>
</dbReference>
<keyword evidence="8" id="KW-0238">DNA-binding</keyword>
<accession>S3DES9</accession>
<dbReference type="GO" id="GO:0000981">
    <property type="term" value="F:DNA-binding transcription factor activity, RNA polymerase II-specific"/>
    <property type="evidence" value="ECO:0007669"/>
    <property type="project" value="InterPro"/>
</dbReference>
<dbReference type="PANTHER" id="PTHR47338">
    <property type="entry name" value="ZN(II)2CYS6 TRANSCRIPTION FACTOR (EUROFUNG)-RELATED"/>
    <property type="match status" value="1"/>
</dbReference>
<evidence type="ECO:0000313" key="9">
    <source>
        <dbReference type="Proteomes" id="UP000016922"/>
    </source>
</evidence>
<dbReference type="AlphaFoldDB" id="S3DES9"/>
<evidence type="ECO:0000256" key="5">
    <source>
        <dbReference type="ARBA" id="ARBA00023242"/>
    </source>
</evidence>
<dbReference type="InterPro" id="IPR001138">
    <property type="entry name" value="Zn2Cys6_DnaBD"/>
</dbReference>
<dbReference type="HOGENOM" id="CLU_023880_2_0_1"/>
<dbReference type="Gene3D" id="4.10.240.10">
    <property type="entry name" value="Zn(2)-C6 fungal-type DNA-binding domain"/>
    <property type="match status" value="1"/>
</dbReference>
<evidence type="ECO:0000256" key="3">
    <source>
        <dbReference type="ARBA" id="ARBA00023015"/>
    </source>
</evidence>
<dbReference type="SMART" id="SM00066">
    <property type="entry name" value="GAL4"/>
    <property type="match status" value="1"/>
</dbReference>
<dbReference type="GO" id="GO:0006351">
    <property type="term" value="P:DNA-templated transcription"/>
    <property type="evidence" value="ECO:0007669"/>
    <property type="project" value="InterPro"/>
</dbReference>
<protein>
    <submittedName>
        <fullName evidence="8">Zn2/Cys6 DNA-binding protein</fullName>
    </submittedName>
</protein>
<evidence type="ECO:0000256" key="6">
    <source>
        <dbReference type="SAM" id="MobiDB-lite"/>
    </source>
</evidence>
<dbReference type="PROSITE" id="PS50048">
    <property type="entry name" value="ZN2_CY6_FUNGAL_2"/>
    <property type="match status" value="1"/>
</dbReference>
<name>S3DES9_GLAL2</name>
<dbReference type="GeneID" id="19470360"/>
<comment type="subcellular location">
    <subcellularLocation>
        <location evidence="1">Nucleus</location>
    </subcellularLocation>
</comment>
<keyword evidence="4" id="KW-0804">Transcription</keyword>
<dbReference type="CDD" id="cd00067">
    <property type="entry name" value="GAL4"/>
    <property type="match status" value="1"/>
</dbReference>
<dbReference type="InterPro" id="IPR007219">
    <property type="entry name" value="XnlR_reg_dom"/>
</dbReference>
<feature type="domain" description="Zn(2)-C6 fungal-type" evidence="7">
    <location>
        <begin position="19"/>
        <end position="49"/>
    </location>
</feature>
<evidence type="ECO:0000259" key="7">
    <source>
        <dbReference type="PROSITE" id="PS50048"/>
    </source>
</evidence>
<evidence type="ECO:0000256" key="1">
    <source>
        <dbReference type="ARBA" id="ARBA00004123"/>
    </source>
</evidence>
<dbReference type="InterPro" id="IPR036864">
    <property type="entry name" value="Zn2-C6_fun-type_DNA-bd_sf"/>
</dbReference>
<reference evidence="8 9" key="1">
    <citation type="journal article" date="2013" name="BMC Genomics">
        <title>Genomics-driven discovery of the pneumocandin biosynthetic gene cluster in the fungus Glarea lozoyensis.</title>
        <authorList>
            <person name="Chen L."/>
            <person name="Yue Q."/>
            <person name="Zhang X."/>
            <person name="Xiang M."/>
            <person name="Wang C."/>
            <person name="Li S."/>
            <person name="Che Y."/>
            <person name="Ortiz-Lopez F.J."/>
            <person name="Bills G.F."/>
            <person name="Liu X."/>
            <person name="An Z."/>
        </authorList>
    </citation>
    <scope>NUCLEOTIDE SEQUENCE [LARGE SCALE GENOMIC DNA]</scope>
    <source>
        <strain evidence="9">ATCC 20868 / MF5171</strain>
    </source>
</reference>
<dbReference type="OrthoDB" id="3862662at2759"/>
<feature type="region of interest" description="Disordered" evidence="6">
    <location>
        <begin position="49"/>
        <end position="83"/>
    </location>
</feature>
<keyword evidence="9" id="KW-1185">Reference proteome</keyword>
<dbReference type="Pfam" id="PF00172">
    <property type="entry name" value="Zn_clus"/>
    <property type="match status" value="1"/>
</dbReference>
<gene>
    <name evidence="8" type="ORF">GLAREA_11319</name>
</gene>
<evidence type="ECO:0000256" key="2">
    <source>
        <dbReference type="ARBA" id="ARBA00022723"/>
    </source>
</evidence>
<dbReference type="SUPFAM" id="SSF57701">
    <property type="entry name" value="Zn2/Cys6 DNA-binding domain"/>
    <property type="match status" value="1"/>
</dbReference>